<protein>
    <submittedName>
        <fullName evidence="1">Uncharacterized protein</fullName>
    </submittedName>
</protein>
<organism evidence="1">
    <name type="scientific">uncultured Caudovirales phage</name>
    <dbReference type="NCBI Taxonomy" id="2100421"/>
    <lineage>
        <taxon>Viruses</taxon>
        <taxon>Duplodnaviria</taxon>
        <taxon>Heunggongvirae</taxon>
        <taxon>Uroviricota</taxon>
        <taxon>Caudoviricetes</taxon>
        <taxon>Peduoviridae</taxon>
        <taxon>Maltschvirus</taxon>
        <taxon>Maltschvirus maltsch</taxon>
    </lineage>
</organism>
<gene>
    <name evidence="1" type="ORF">UFOVP1619_46</name>
</gene>
<accession>A0A6J5SVS8</accession>
<dbReference type="EMBL" id="LR797479">
    <property type="protein sequence ID" value="CAB4219445.1"/>
    <property type="molecule type" value="Genomic_DNA"/>
</dbReference>
<sequence length="174" mass="19211">MPLDSDTSAADTHLSVEFYTHKFEPHIGEAFIRIAVPGNDLNVIDTPARDFHMKRFPLQWLNFQRQNSPDAAVGTKLKDWNAAQPEALTEHMMGELQILHFATVEQVAGASDAQLQRVGMGGAGLRERARAFLARQNMSETALELEKTRAELAELRAMITSMAPSAGRPRATVA</sequence>
<evidence type="ECO:0000313" key="1">
    <source>
        <dbReference type="EMBL" id="CAB4219445.1"/>
    </source>
</evidence>
<proteinExistence type="predicted"/>
<name>A0A6J5SVS8_9CAUD</name>
<reference evidence="1" key="1">
    <citation type="submission" date="2020-05" db="EMBL/GenBank/DDBJ databases">
        <authorList>
            <person name="Chiriac C."/>
            <person name="Salcher M."/>
            <person name="Ghai R."/>
            <person name="Kavagutti S V."/>
        </authorList>
    </citation>
    <scope>NUCLEOTIDE SEQUENCE</scope>
</reference>